<gene>
    <name evidence="1" type="ORF">PM3016_2628</name>
</gene>
<dbReference type="KEGG" id="pmq:PM3016_2628"/>
<dbReference type="AlphaFoldDB" id="H6NFA1"/>
<dbReference type="EMBL" id="CP003235">
    <property type="protein sequence ID" value="AFC29510.1"/>
    <property type="molecule type" value="Genomic_DNA"/>
</dbReference>
<dbReference type="RefSeq" id="WP_014369808.1">
    <property type="nucleotide sequence ID" value="NC_016935.1"/>
</dbReference>
<reference evidence="1 2" key="1">
    <citation type="journal article" date="2012" name="J. Bacteriol.">
        <title>Complete Genome Sequence of Paenibacillus mucilaginosus 3016, a Bacterium Functional as Microbial Fertilizer.</title>
        <authorList>
            <person name="Ma M."/>
            <person name="Wang Z."/>
            <person name="Li L."/>
            <person name="Jiang X."/>
            <person name="Guan D."/>
            <person name="Cao F."/>
            <person name="Chen H."/>
            <person name="Wang X."/>
            <person name="Shen D."/>
            <person name="Du B."/>
            <person name="Li J."/>
        </authorList>
    </citation>
    <scope>NUCLEOTIDE SEQUENCE [LARGE SCALE GENOMIC DNA]</scope>
    <source>
        <strain evidence="1 2">3016</strain>
    </source>
</reference>
<protein>
    <submittedName>
        <fullName evidence="1">Uncharacterized protein</fullName>
    </submittedName>
</protein>
<evidence type="ECO:0000313" key="1">
    <source>
        <dbReference type="EMBL" id="AFC29510.1"/>
    </source>
</evidence>
<dbReference type="HOGENOM" id="CLU_3101713_0_0_9"/>
<proteinExistence type="predicted"/>
<dbReference type="STRING" id="1116391.PM3016_2628"/>
<accession>H6NFA1</accession>
<name>H6NFA1_9BACL</name>
<dbReference type="Proteomes" id="UP000007523">
    <property type="component" value="Chromosome"/>
</dbReference>
<organism evidence="1 2">
    <name type="scientific">Paenibacillus mucilaginosus 3016</name>
    <dbReference type="NCBI Taxonomy" id="1116391"/>
    <lineage>
        <taxon>Bacteria</taxon>
        <taxon>Bacillati</taxon>
        <taxon>Bacillota</taxon>
        <taxon>Bacilli</taxon>
        <taxon>Bacillales</taxon>
        <taxon>Paenibacillaceae</taxon>
        <taxon>Paenibacillus</taxon>
    </lineage>
</organism>
<keyword evidence="2" id="KW-1185">Reference proteome</keyword>
<evidence type="ECO:0000313" key="2">
    <source>
        <dbReference type="Proteomes" id="UP000007523"/>
    </source>
</evidence>
<sequence length="51" mass="5608">MKEPMVLDGSRVAAEIKASLAGQSGLFPHDVTDSLYVFVSTILPYIRRVVE</sequence>